<dbReference type="Pfam" id="PF01547">
    <property type="entry name" value="SBP_bac_1"/>
    <property type="match status" value="1"/>
</dbReference>
<protein>
    <submittedName>
        <fullName evidence="1">Multiple sugar transport system substrate-binding protein</fullName>
    </submittedName>
</protein>
<proteinExistence type="predicted"/>
<reference evidence="1 2" key="2">
    <citation type="submission" date="2022-06" db="EMBL/GenBank/DDBJ databases">
        <title>Genomic Encyclopedia of Type Strains, Phase I: the one thousand microbial genomes (KMG-I) project.</title>
        <authorList>
            <person name="Kyrpides N."/>
        </authorList>
    </citation>
    <scope>NUCLEOTIDE SEQUENCE [LARGE SCALE GENOMIC DNA]</scope>
    <source>
        <strain evidence="1 2">DSM 43889</strain>
    </source>
</reference>
<dbReference type="Gene3D" id="3.40.190.10">
    <property type="entry name" value="Periplasmic binding protein-like II"/>
    <property type="match status" value="2"/>
</dbReference>
<dbReference type="Proteomes" id="UP000791080">
    <property type="component" value="Unassembled WGS sequence"/>
</dbReference>
<dbReference type="RefSeq" id="WP_026420519.1">
    <property type="nucleotide sequence ID" value="NZ_AUBJ02000001.1"/>
</dbReference>
<keyword evidence="1" id="KW-0813">Transport</keyword>
<gene>
    <name evidence="1" type="ORF">G443_001403</name>
</gene>
<reference evidence="1 2" key="1">
    <citation type="submission" date="2013-07" db="EMBL/GenBank/DDBJ databases">
        <authorList>
            <consortium name="DOE Joint Genome Institute"/>
            <person name="Reeve W."/>
            <person name="Huntemann M."/>
            <person name="Han J."/>
            <person name="Chen A."/>
            <person name="Kyrpides N."/>
            <person name="Mavromatis K."/>
            <person name="Markowitz V."/>
            <person name="Palaniappan K."/>
            <person name="Ivanova N."/>
            <person name="Schaumberg A."/>
            <person name="Pati A."/>
            <person name="Liolios K."/>
            <person name="Nordberg H.P."/>
            <person name="Cantor M.N."/>
            <person name="Hua S.X."/>
            <person name="Woyke T."/>
        </authorList>
    </citation>
    <scope>NUCLEOTIDE SEQUENCE [LARGE SCALE GENOMIC DNA]</scope>
    <source>
        <strain evidence="1 2">DSM 43889</strain>
    </source>
</reference>
<dbReference type="SUPFAM" id="SSF53850">
    <property type="entry name" value="Periplasmic binding protein-like II"/>
    <property type="match status" value="1"/>
</dbReference>
<comment type="caution">
    <text evidence="1">The sequence shown here is derived from an EMBL/GenBank/DDBJ whole genome shotgun (WGS) entry which is preliminary data.</text>
</comment>
<accession>A0ABT1JF57</accession>
<evidence type="ECO:0000313" key="1">
    <source>
        <dbReference type="EMBL" id="MCP2331133.1"/>
    </source>
</evidence>
<sequence>MPAHRPRRVAWVALGSAVALTAAGCGGSAADDGSVTLLFTWWGDDSRARATQEVVDLFEERNPGITVNTSFTSGGNYFEKLSTEVAGGNPPDVFQLDYSNLREFADRGVVLDLADHGDDVDLDGVAEAMRDAGSIDDGVYGLPMGQNTHALIYDPRLWEEAGVPTPEYGWTWDDFFDSARAITESTDGEVYGSTDFGWSWETFQAWLRQRDRDLYAEDGSLAFDESDVREYLTLLDDFRAGQATTPASLNGMIDGAVENTPFAKGRSATDLAWDSVLAGYDTAMGRPLAMAPLPSDTDRFGQYAKPSMLISAARASDHPREAAMLIDFVINDVDAGRILGTTRGLPPNQEVREALADDLEGLDRQVYDYETGLEEHLEGTPPAPPEGNGTLKREWQRHNDAVSFGNKTIEEAAADFMRIAEQEVGA</sequence>
<keyword evidence="1" id="KW-0762">Sugar transport</keyword>
<dbReference type="InterPro" id="IPR006059">
    <property type="entry name" value="SBP"/>
</dbReference>
<dbReference type="EMBL" id="AUBJ02000001">
    <property type="protein sequence ID" value="MCP2331133.1"/>
    <property type="molecule type" value="Genomic_DNA"/>
</dbReference>
<organism evidence="1 2">
    <name type="scientific">Actinoalloteichus caeruleus DSM 43889</name>
    <dbReference type="NCBI Taxonomy" id="1120930"/>
    <lineage>
        <taxon>Bacteria</taxon>
        <taxon>Bacillati</taxon>
        <taxon>Actinomycetota</taxon>
        <taxon>Actinomycetes</taxon>
        <taxon>Pseudonocardiales</taxon>
        <taxon>Pseudonocardiaceae</taxon>
        <taxon>Actinoalloteichus</taxon>
        <taxon>Actinoalloteichus cyanogriseus</taxon>
    </lineage>
</organism>
<dbReference type="PANTHER" id="PTHR43649:SF30">
    <property type="entry name" value="ABC TRANSPORTER SUBSTRATE-BINDING PROTEIN"/>
    <property type="match status" value="1"/>
</dbReference>
<keyword evidence="2" id="KW-1185">Reference proteome</keyword>
<dbReference type="PANTHER" id="PTHR43649">
    <property type="entry name" value="ARABINOSE-BINDING PROTEIN-RELATED"/>
    <property type="match status" value="1"/>
</dbReference>
<dbReference type="InterPro" id="IPR050490">
    <property type="entry name" value="Bact_solute-bd_prot1"/>
</dbReference>
<evidence type="ECO:0000313" key="2">
    <source>
        <dbReference type="Proteomes" id="UP000791080"/>
    </source>
</evidence>
<name>A0ABT1JF57_ACTCY</name>
<dbReference type="PROSITE" id="PS51257">
    <property type="entry name" value="PROKAR_LIPOPROTEIN"/>
    <property type="match status" value="1"/>
</dbReference>